<dbReference type="GO" id="GO:0006355">
    <property type="term" value="P:regulation of DNA-templated transcription"/>
    <property type="evidence" value="ECO:0007669"/>
    <property type="project" value="InterPro"/>
</dbReference>
<keyword evidence="1 2" id="KW-0238">DNA-binding</keyword>
<organism evidence="4 5">
    <name type="scientific">[Ruminococcus] torques</name>
    <dbReference type="NCBI Taxonomy" id="33039"/>
    <lineage>
        <taxon>Bacteria</taxon>
        <taxon>Bacillati</taxon>
        <taxon>Bacillota</taxon>
        <taxon>Clostridia</taxon>
        <taxon>Lachnospirales</taxon>
        <taxon>Lachnospiraceae</taxon>
        <taxon>Mediterraneibacter</taxon>
    </lineage>
</organism>
<dbReference type="AlphaFoldDB" id="A0A174BBY1"/>
<dbReference type="Proteomes" id="UP000095787">
    <property type="component" value="Unassembled WGS sequence"/>
</dbReference>
<dbReference type="Gene3D" id="1.10.10.10">
    <property type="entry name" value="Winged helix-like DNA-binding domain superfamily/Winged helix DNA-binding domain"/>
    <property type="match status" value="1"/>
</dbReference>
<sequence length="169" mass="19363">MLDLSESGGDIAEKLFVLLDEKQQKELTSYVITRNIQDCSFSGSLPDVFNNSPAQADSIQTLTEIRDGDLYFCLEGRTVCIRDQEIDLTAKEFDALHLLIINRRRVLTFETIAYHVWDEDYIDVTAQAIHNLMSRLRQKLQISPDVPEYVTSVRGVGYKFNSQKVNNKK</sequence>
<feature type="DNA-binding region" description="OmpR/PhoB-type" evidence="2">
    <location>
        <begin position="62"/>
        <end position="162"/>
    </location>
</feature>
<evidence type="ECO:0000256" key="2">
    <source>
        <dbReference type="PROSITE-ProRule" id="PRU01091"/>
    </source>
</evidence>
<protein>
    <submittedName>
        <fullName evidence="4">Transcriptional regulatory protein YycF</fullName>
    </submittedName>
</protein>
<evidence type="ECO:0000259" key="3">
    <source>
        <dbReference type="PROSITE" id="PS51755"/>
    </source>
</evidence>
<dbReference type="InterPro" id="IPR036388">
    <property type="entry name" value="WH-like_DNA-bd_sf"/>
</dbReference>
<dbReference type="Pfam" id="PF00486">
    <property type="entry name" value="Trans_reg_C"/>
    <property type="match status" value="1"/>
</dbReference>
<reference evidence="4 5" key="1">
    <citation type="submission" date="2015-09" db="EMBL/GenBank/DDBJ databases">
        <authorList>
            <consortium name="Pathogen Informatics"/>
        </authorList>
    </citation>
    <scope>NUCLEOTIDE SEQUENCE [LARGE SCALE GENOMIC DNA]</scope>
    <source>
        <strain evidence="4 5">2789STDY5834841</strain>
    </source>
</reference>
<evidence type="ECO:0000313" key="5">
    <source>
        <dbReference type="Proteomes" id="UP000095787"/>
    </source>
</evidence>
<dbReference type="PROSITE" id="PS51755">
    <property type="entry name" value="OMPR_PHOB"/>
    <property type="match status" value="1"/>
</dbReference>
<dbReference type="SUPFAM" id="SSF46894">
    <property type="entry name" value="C-terminal effector domain of the bipartite response regulators"/>
    <property type="match status" value="1"/>
</dbReference>
<gene>
    <name evidence="4" type="primary">yycF_2</name>
    <name evidence="4" type="ORF">ERS852456_01305</name>
</gene>
<dbReference type="CDD" id="cd00383">
    <property type="entry name" value="trans_reg_C"/>
    <property type="match status" value="1"/>
</dbReference>
<feature type="domain" description="OmpR/PhoB-type" evidence="3">
    <location>
        <begin position="62"/>
        <end position="162"/>
    </location>
</feature>
<proteinExistence type="predicted"/>
<dbReference type="SMART" id="SM00862">
    <property type="entry name" value="Trans_reg_C"/>
    <property type="match status" value="1"/>
</dbReference>
<dbReference type="InterPro" id="IPR001867">
    <property type="entry name" value="OmpR/PhoB-type_DNA-bd"/>
</dbReference>
<dbReference type="RefSeq" id="WP_204987885.1">
    <property type="nucleotide sequence ID" value="NZ_CYZO01000014.1"/>
</dbReference>
<dbReference type="EMBL" id="CYZO01000014">
    <property type="protein sequence ID" value="CUN97963.1"/>
    <property type="molecule type" value="Genomic_DNA"/>
</dbReference>
<dbReference type="InterPro" id="IPR016032">
    <property type="entry name" value="Sig_transdc_resp-reg_C-effctor"/>
</dbReference>
<accession>A0A174BBY1</accession>
<evidence type="ECO:0000313" key="4">
    <source>
        <dbReference type="EMBL" id="CUN97963.1"/>
    </source>
</evidence>
<name>A0A174BBY1_9FIRM</name>
<dbReference type="GO" id="GO:0003677">
    <property type="term" value="F:DNA binding"/>
    <property type="evidence" value="ECO:0007669"/>
    <property type="project" value="UniProtKB-UniRule"/>
</dbReference>
<evidence type="ECO:0000256" key="1">
    <source>
        <dbReference type="ARBA" id="ARBA00023125"/>
    </source>
</evidence>
<dbReference type="GO" id="GO:0000160">
    <property type="term" value="P:phosphorelay signal transduction system"/>
    <property type="evidence" value="ECO:0007669"/>
    <property type="project" value="InterPro"/>
</dbReference>